<evidence type="ECO:0000313" key="3">
    <source>
        <dbReference type="Proteomes" id="UP001164929"/>
    </source>
</evidence>
<protein>
    <submittedName>
        <fullName evidence="2">Uncharacterized protein</fullName>
    </submittedName>
</protein>
<evidence type="ECO:0000313" key="2">
    <source>
        <dbReference type="EMBL" id="KAJ6976265.1"/>
    </source>
</evidence>
<feature type="compositionally biased region" description="Polar residues" evidence="1">
    <location>
        <begin position="10"/>
        <end position="26"/>
    </location>
</feature>
<reference evidence="2" key="1">
    <citation type="journal article" date="2023" name="Mol. Ecol. Resour.">
        <title>Chromosome-level genome assembly of a triploid poplar Populus alba 'Berolinensis'.</title>
        <authorList>
            <person name="Chen S."/>
            <person name="Yu Y."/>
            <person name="Wang X."/>
            <person name="Wang S."/>
            <person name="Zhang T."/>
            <person name="Zhou Y."/>
            <person name="He R."/>
            <person name="Meng N."/>
            <person name="Wang Y."/>
            <person name="Liu W."/>
            <person name="Liu Z."/>
            <person name="Liu J."/>
            <person name="Guo Q."/>
            <person name="Huang H."/>
            <person name="Sederoff R.R."/>
            <person name="Wang G."/>
            <person name="Qu G."/>
            <person name="Chen S."/>
        </authorList>
    </citation>
    <scope>NUCLEOTIDE SEQUENCE</scope>
    <source>
        <strain evidence="2">SC-2020</strain>
    </source>
</reference>
<dbReference type="EMBL" id="JAQIZT010000013">
    <property type="protein sequence ID" value="KAJ6976265.1"/>
    <property type="molecule type" value="Genomic_DNA"/>
</dbReference>
<dbReference type="AlphaFoldDB" id="A0AAD6Q3C2"/>
<keyword evidence="3" id="KW-1185">Reference proteome</keyword>
<feature type="region of interest" description="Disordered" evidence="1">
    <location>
        <begin position="1"/>
        <end position="67"/>
    </location>
</feature>
<comment type="caution">
    <text evidence="2">The sequence shown here is derived from an EMBL/GenBank/DDBJ whole genome shotgun (WGS) entry which is preliminary data.</text>
</comment>
<name>A0AAD6Q3C2_9ROSI</name>
<dbReference type="Proteomes" id="UP001164929">
    <property type="component" value="Chromosome 13"/>
</dbReference>
<feature type="compositionally biased region" description="Polar residues" evidence="1">
    <location>
        <begin position="50"/>
        <end position="60"/>
    </location>
</feature>
<gene>
    <name evidence="2" type="ORF">NC653_031951</name>
</gene>
<evidence type="ECO:0000256" key="1">
    <source>
        <dbReference type="SAM" id="MobiDB-lite"/>
    </source>
</evidence>
<sequence length="67" mass="7340">MRMSLMCKQKGQSPSDKEILNSNLKRPSSEPKVAAATKYLNQLGREPHPTSKSSEPSTPQLCPAMPT</sequence>
<organism evidence="2 3">
    <name type="scientific">Populus alba x Populus x berolinensis</name>
    <dbReference type="NCBI Taxonomy" id="444605"/>
    <lineage>
        <taxon>Eukaryota</taxon>
        <taxon>Viridiplantae</taxon>
        <taxon>Streptophyta</taxon>
        <taxon>Embryophyta</taxon>
        <taxon>Tracheophyta</taxon>
        <taxon>Spermatophyta</taxon>
        <taxon>Magnoliopsida</taxon>
        <taxon>eudicotyledons</taxon>
        <taxon>Gunneridae</taxon>
        <taxon>Pentapetalae</taxon>
        <taxon>rosids</taxon>
        <taxon>fabids</taxon>
        <taxon>Malpighiales</taxon>
        <taxon>Salicaceae</taxon>
        <taxon>Saliceae</taxon>
        <taxon>Populus</taxon>
    </lineage>
</organism>
<proteinExistence type="predicted"/>
<accession>A0AAD6Q3C2</accession>